<sequence length="647" mass="71032">MTWLEQLLSTMQRSSDDSSLKVACCASISHLITRLPGFPELKRDWTARAGRLVELLLKIFNEDNPHTVQESAVHLLSAIITSSSLPSYYDIVEKATVSKLFSGNDNPNLRKKFATTLALLPNFNRGKDNWLPLLKSILLLLNGLLTDIFSGFEDGCKLDEAMRLLVPEGVDKPKEIWGQKLVEDVSGKGKRMAKLHTALLLMSSCLTMLTNSYPIQVKLPVLALLALVDRVLTVHGSLPNVKSFVIAAEQEYVCSELPVLHSYGLDLLSSVIECLRGQLLRHAAHIFQLVKGMGIYFGQVVVSNALIDLNDVAVHTIDMSSNASSEAYGRPSQSQGASNSVKKAALEAIKALITVGGALCSEPWRSTIDNLVINIAKKSCIGKLGDERSLLSNDHPSMLSDLQFAALDALLASLLSPSRTRPPHLAQSLELFSRGRREAGMKISEFCTHALLALEVLMHPRALPFIDSSLNPSTPFSRGNHEVELGGDLFDRRNNDVLHQSWIVDTKETEDSLEIVRKQMDMEGESACETAIVDQSGEKTCVGNPEVQMNDEAVIMVGLGQPSETYMMRQTDMDEETDQDIARVVEQSGTRTCVANDDAEAEVTDEAAMMVDMGGLVSPKRMDFGAESDSESTHSWPDIVRARPDPY</sequence>
<dbReference type="InterPro" id="IPR011989">
    <property type="entry name" value="ARM-like"/>
</dbReference>
<protein>
    <recommendedName>
        <fullName evidence="5">Pre-rRNA-processing protein RIX1 N-terminal domain-containing protein</fullName>
    </recommendedName>
</protein>
<dbReference type="SUPFAM" id="SSF48371">
    <property type="entry name" value="ARM repeat"/>
    <property type="match status" value="1"/>
</dbReference>
<organism evidence="6 7">
    <name type="scientific">Linum tenue</name>
    <dbReference type="NCBI Taxonomy" id="586396"/>
    <lineage>
        <taxon>Eukaryota</taxon>
        <taxon>Viridiplantae</taxon>
        <taxon>Streptophyta</taxon>
        <taxon>Embryophyta</taxon>
        <taxon>Tracheophyta</taxon>
        <taxon>Spermatophyta</taxon>
        <taxon>Magnoliopsida</taxon>
        <taxon>eudicotyledons</taxon>
        <taxon>Gunneridae</taxon>
        <taxon>Pentapetalae</taxon>
        <taxon>rosids</taxon>
        <taxon>fabids</taxon>
        <taxon>Malpighiales</taxon>
        <taxon>Linaceae</taxon>
        <taxon>Linum</taxon>
    </lineage>
</organism>
<evidence type="ECO:0000259" key="5">
    <source>
        <dbReference type="Pfam" id="PF08167"/>
    </source>
</evidence>
<dbReference type="InterPro" id="IPR012583">
    <property type="entry name" value="RIX1_N"/>
</dbReference>
<proteinExistence type="inferred from homology"/>
<evidence type="ECO:0000256" key="1">
    <source>
        <dbReference type="ARBA" id="ARBA00004123"/>
    </source>
</evidence>
<gene>
    <name evidence="6" type="ORF">LITE_LOCUS48895</name>
</gene>
<dbReference type="InterPro" id="IPR016024">
    <property type="entry name" value="ARM-type_fold"/>
</dbReference>
<dbReference type="PANTHER" id="PTHR34105">
    <property type="entry name" value="PROLINE-, GLUTAMIC ACID- AND LEUCINE-RICH PROTEIN 1"/>
    <property type="match status" value="1"/>
</dbReference>
<reference evidence="6" key="1">
    <citation type="submission" date="2022-08" db="EMBL/GenBank/DDBJ databases">
        <authorList>
            <person name="Gutierrez-Valencia J."/>
        </authorList>
    </citation>
    <scope>NUCLEOTIDE SEQUENCE</scope>
</reference>
<dbReference type="PANTHER" id="PTHR34105:SF1">
    <property type="entry name" value="PROLINE-, GLUTAMIC ACID- AND LEUCINE-RICH PROTEIN 1"/>
    <property type="match status" value="1"/>
</dbReference>
<evidence type="ECO:0000313" key="6">
    <source>
        <dbReference type="EMBL" id="CAI0558727.1"/>
    </source>
</evidence>
<name>A0AAV0RQE0_9ROSI</name>
<comment type="subcellular location">
    <subcellularLocation>
        <location evidence="1">Nucleus</location>
    </subcellularLocation>
</comment>
<dbReference type="GO" id="GO:0006364">
    <property type="term" value="P:rRNA processing"/>
    <property type="evidence" value="ECO:0007669"/>
    <property type="project" value="TreeGrafter"/>
</dbReference>
<feature type="domain" description="Pre-rRNA-processing protein RIX1 N-terminal" evidence="5">
    <location>
        <begin position="2"/>
        <end position="106"/>
    </location>
</feature>
<dbReference type="GO" id="GO:0005634">
    <property type="term" value="C:nucleus"/>
    <property type="evidence" value="ECO:0007669"/>
    <property type="project" value="UniProtKB-SubCell"/>
</dbReference>
<accession>A0AAV0RQE0</accession>
<comment type="similarity">
    <text evidence="2">Belongs to the RIX1/PELP1 family.</text>
</comment>
<dbReference type="Pfam" id="PF08167">
    <property type="entry name" value="RIX1"/>
    <property type="match status" value="1"/>
</dbReference>
<dbReference type="Proteomes" id="UP001154282">
    <property type="component" value="Unassembled WGS sequence"/>
</dbReference>
<feature type="region of interest" description="Disordered" evidence="4">
    <location>
        <begin position="621"/>
        <end position="647"/>
    </location>
</feature>
<evidence type="ECO:0000256" key="3">
    <source>
        <dbReference type="ARBA" id="ARBA00023242"/>
    </source>
</evidence>
<dbReference type="Gene3D" id="1.25.10.10">
    <property type="entry name" value="Leucine-rich Repeat Variant"/>
    <property type="match status" value="1"/>
</dbReference>
<keyword evidence="7" id="KW-1185">Reference proteome</keyword>
<evidence type="ECO:0000313" key="7">
    <source>
        <dbReference type="Proteomes" id="UP001154282"/>
    </source>
</evidence>
<dbReference type="AlphaFoldDB" id="A0AAV0RQE0"/>
<dbReference type="EMBL" id="CAMGYJ010000011">
    <property type="protein sequence ID" value="CAI0558727.1"/>
    <property type="molecule type" value="Genomic_DNA"/>
</dbReference>
<keyword evidence="3" id="KW-0539">Nucleus</keyword>
<comment type="caution">
    <text evidence="6">The sequence shown here is derived from an EMBL/GenBank/DDBJ whole genome shotgun (WGS) entry which is preliminary data.</text>
</comment>
<evidence type="ECO:0000256" key="4">
    <source>
        <dbReference type="SAM" id="MobiDB-lite"/>
    </source>
</evidence>
<evidence type="ECO:0000256" key="2">
    <source>
        <dbReference type="ARBA" id="ARBA00010511"/>
    </source>
</evidence>